<feature type="binding site" evidence="6">
    <location>
        <position position="260"/>
    </location>
    <ligand>
        <name>Mn(2+)</name>
        <dbReference type="ChEBI" id="CHEBI:29035"/>
        <label>2</label>
    </ligand>
</feature>
<name>A0A2R7Y979_9ARCH</name>
<feature type="active site" evidence="6">
    <location>
        <position position="346"/>
    </location>
</feature>
<keyword evidence="3 6" id="KW-0031">Aminopeptidase</keyword>
<keyword evidence="6" id="KW-0479">Metal-binding</keyword>
<dbReference type="Gene3D" id="3.40.220.10">
    <property type="entry name" value="Leucine Aminopeptidase, subunit E, domain 1"/>
    <property type="match status" value="1"/>
</dbReference>
<dbReference type="GO" id="GO:0070006">
    <property type="term" value="F:metalloaminopeptidase activity"/>
    <property type="evidence" value="ECO:0007669"/>
    <property type="project" value="InterPro"/>
</dbReference>
<evidence type="ECO:0000256" key="2">
    <source>
        <dbReference type="ARBA" id="ARBA00009528"/>
    </source>
</evidence>
<feature type="binding site" evidence="6">
    <location>
        <position position="342"/>
    </location>
    <ligand>
        <name>Mn(2+)</name>
        <dbReference type="ChEBI" id="CHEBI:29035"/>
        <label>1</label>
    </ligand>
</feature>
<accession>A0A2R7Y979</accession>
<dbReference type="InterPro" id="IPR008283">
    <property type="entry name" value="Peptidase_M17_N"/>
</dbReference>
<evidence type="ECO:0000259" key="7">
    <source>
        <dbReference type="PROSITE" id="PS00631"/>
    </source>
</evidence>
<evidence type="ECO:0000256" key="3">
    <source>
        <dbReference type="ARBA" id="ARBA00022438"/>
    </source>
</evidence>
<dbReference type="NCBIfam" id="NF002073">
    <property type="entry name" value="PRK00913.1-2"/>
    <property type="match status" value="1"/>
</dbReference>
<comment type="caution">
    <text evidence="8">The sequence shown here is derived from an EMBL/GenBank/DDBJ whole genome shotgun (WGS) entry which is preliminary data.</text>
</comment>
<organism evidence="8 9">
    <name type="scientific">Candidatus Terraquivivens tikiterensis</name>
    <dbReference type="NCBI Taxonomy" id="1980982"/>
    <lineage>
        <taxon>Archaea</taxon>
        <taxon>Nitrososphaerota</taxon>
        <taxon>Candidatus Wolframiiraptoraceae</taxon>
        <taxon>Candidatus Terraquivivens</taxon>
    </lineage>
</organism>
<dbReference type="PROSITE" id="PS00631">
    <property type="entry name" value="CYTOSOL_AP"/>
    <property type="match status" value="1"/>
</dbReference>
<dbReference type="PRINTS" id="PR00481">
    <property type="entry name" value="LAMNOPPTDASE"/>
</dbReference>
<reference evidence="8 9" key="1">
    <citation type="submission" date="2017-04" db="EMBL/GenBank/DDBJ databases">
        <title>Draft Aigarchaeota genome from a New Zealand hot spring.</title>
        <authorList>
            <person name="Reysenbach A.-L."/>
            <person name="Donaho J.A."/>
            <person name="Gerhart J."/>
            <person name="Kelley J.F."/>
            <person name="Kouba K."/>
            <person name="Podar M."/>
            <person name="Stott M."/>
        </authorList>
    </citation>
    <scope>NUCLEOTIDE SEQUENCE [LARGE SCALE GENOMIC DNA]</scope>
    <source>
        <strain evidence="8">NZ13_MG1</strain>
    </source>
</reference>
<dbReference type="EC" id="3.4.11.1" evidence="6"/>
<feature type="binding site" evidence="6">
    <location>
        <position position="344"/>
    </location>
    <ligand>
        <name>Mn(2+)</name>
        <dbReference type="ChEBI" id="CHEBI:29035"/>
        <label>1</label>
    </ligand>
</feature>
<dbReference type="GO" id="GO:0005737">
    <property type="term" value="C:cytoplasm"/>
    <property type="evidence" value="ECO:0007669"/>
    <property type="project" value="UniProtKB-SubCell"/>
</dbReference>
<evidence type="ECO:0000313" key="8">
    <source>
        <dbReference type="EMBL" id="PUA34101.1"/>
    </source>
</evidence>
<proteinExistence type="inferred from homology"/>
<dbReference type="InterPro" id="IPR023042">
    <property type="entry name" value="Peptidase_M17_leu_NH2_pept"/>
</dbReference>
<dbReference type="EC" id="3.4.11.10" evidence="6"/>
<dbReference type="SUPFAM" id="SSF53187">
    <property type="entry name" value="Zn-dependent exopeptidases"/>
    <property type="match status" value="1"/>
</dbReference>
<dbReference type="SUPFAM" id="SSF52949">
    <property type="entry name" value="Macro domain-like"/>
    <property type="match status" value="1"/>
</dbReference>
<keyword evidence="6" id="KW-0464">Manganese</keyword>
<feature type="binding site" evidence="6">
    <location>
        <position position="283"/>
    </location>
    <ligand>
        <name>Mn(2+)</name>
        <dbReference type="ChEBI" id="CHEBI:29035"/>
        <label>2</label>
    </ligand>
</feature>
<dbReference type="Pfam" id="PF00883">
    <property type="entry name" value="Peptidase_M17"/>
    <property type="match status" value="1"/>
</dbReference>
<dbReference type="NCBIfam" id="NF002074">
    <property type="entry name" value="PRK00913.1-4"/>
    <property type="match status" value="1"/>
</dbReference>
<feature type="domain" description="Cytosol aminopeptidase" evidence="7">
    <location>
        <begin position="340"/>
        <end position="347"/>
    </location>
</feature>
<dbReference type="HAMAP" id="MF_00181">
    <property type="entry name" value="Cytosol_peptidase_M17"/>
    <property type="match status" value="1"/>
</dbReference>
<keyword evidence="4 6" id="KW-0645">Protease</keyword>
<dbReference type="Gene3D" id="3.40.630.10">
    <property type="entry name" value="Zn peptidases"/>
    <property type="match status" value="1"/>
</dbReference>
<dbReference type="Pfam" id="PF02789">
    <property type="entry name" value="Peptidase_M17_N"/>
    <property type="match status" value="1"/>
</dbReference>
<dbReference type="GO" id="GO:0030145">
    <property type="term" value="F:manganese ion binding"/>
    <property type="evidence" value="ECO:0007669"/>
    <property type="project" value="UniProtKB-UniRule"/>
</dbReference>
<evidence type="ECO:0000256" key="5">
    <source>
        <dbReference type="ARBA" id="ARBA00022801"/>
    </source>
</evidence>
<keyword evidence="6" id="KW-0963">Cytoplasm</keyword>
<comment type="similarity">
    <text evidence="2 6">Belongs to the peptidase M17 family.</text>
</comment>
<sequence>MKIEVISARLEDVKADSVVIQLFEGTEAPEIAITLPESIKKEIAPSIERGGFRAKLGQVLPTYPSSVSVAGCFMLLGLGNKQDFSLEAVRQAHGYAIIRAKEMGMRNMVIPIPSLPPYSVPEITSSVVEALSLASYRFDRYKSKVEDGKQPELIQLLVGSDVKAMCDAAAREAAVVSEAVKLARDIANMPSGDLPPKKMAEVAAEVGRISGFSTRVIEAEELERMGMGGIISVGKGSSNPPVLIIMEYDGGGETYAVVGKGVVFDSGGISIKPSEKMEEMKYDKSGAAAVIGLMKAVAELKLPIKLVGIVPAVENLPSGRALKPGDIVRFRNGKTAEIISTDAEGRLILADALAYASEMKPKAIIDLATLTGACVIALGTHASGLFSNNDGLAEALIKAGEKVGERLWRLPLWKEYFEQIKSEVADMKNVGGRPAGAITAAAFLMNFVGDGIPWAHIDIAGTAWTQESSPEKSYIPKGATGVGVRLLVEFLKSRSERS</sequence>
<dbReference type="EMBL" id="NDWU01000003">
    <property type="protein sequence ID" value="PUA34101.1"/>
    <property type="molecule type" value="Genomic_DNA"/>
</dbReference>
<dbReference type="InterPro" id="IPR000819">
    <property type="entry name" value="Peptidase_M17_C"/>
</dbReference>
<evidence type="ECO:0000256" key="1">
    <source>
        <dbReference type="ARBA" id="ARBA00000135"/>
    </source>
</evidence>
<evidence type="ECO:0000256" key="6">
    <source>
        <dbReference type="HAMAP-Rule" id="MF_00181"/>
    </source>
</evidence>
<comment type="catalytic activity">
    <reaction evidence="6">
        <text>Release of an N-terminal amino acid, preferentially leucine, but not glutamic or aspartic acids.</text>
        <dbReference type="EC" id="3.4.11.10"/>
    </reaction>
</comment>
<dbReference type="AlphaFoldDB" id="A0A2R7Y979"/>
<dbReference type="Proteomes" id="UP000244066">
    <property type="component" value="Unassembled WGS sequence"/>
</dbReference>
<gene>
    <name evidence="6" type="primary">pepA</name>
    <name evidence="8" type="ORF">B9J98_01595</name>
</gene>
<dbReference type="InterPro" id="IPR011356">
    <property type="entry name" value="Leucine_aapep/pepB"/>
</dbReference>
<comment type="subcellular location">
    <subcellularLocation>
        <location evidence="6">Cytoplasm</location>
    </subcellularLocation>
</comment>
<dbReference type="PANTHER" id="PTHR11963">
    <property type="entry name" value="LEUCINE AMINOPEPTIDASE-RELATED"/>
    <property type="match status" value="1"/>
</dbReference>
<dbReference type="PANTHER" id="PTHR11963:SF23">
    <property type="entry name" value="CYTOSOL AMINOPEPTIDASE"/>
    <property type="match status" value="1"/>
</dbReference>
<comment type="catalytic activity">
    <reaction evidence="1 6">
        <text>Release of an N-terminal amino acid, Xaa-|-Yaa-, in which Xaa is preferably Leu, but may be other amino acids including Pro although not Arg or Lys, and Yaa may be Pro. Amino acid amides and methyl esters are also readily hydrolyzed, but rates on arylamides are exceedingly low.</text>
        <dbReference type="EC" id="3.4.11.1"/>
    </reaction>
</comment>
<feature type="binding site" evidence="6">
    <location>
        <position position="344"/>
    </location>
    <ligand>
        <name>Mn(2+)</name>
        <dbReference type="ChEBI" id="CHEBI:29035"/>
        <label>2</label>
    </ligand>
</feature>
<dbReference type="InterPro" id="IPR043472">
    <property type="entry name" value="Macro_dom-like"/>
</dbReference>
<dbReference type="GO" id="GO:0006508">
    <property type="term" value="P:proteolysis"/>
    <property type="evidence" value="ECO:0007669"/>
    <property type="project" value="UniProtKB-KW"/>
</dbReference>
<feature type="active site" evidence="6">
    <location>
        <position position="272"/>
    </location>
</feature>
<feature type="binding site" evidence="6">
    <location>
        <position position="265"/>
    </location>
    <ligand>
        <name>Mn(2+)</name>
        <dbReference type="ChEBI" id="CHEBI:29035"/>
        <label>2</label>
    </ligand>
</feature>
<keyword evidence="5 6" id="KW-0378">Hydrolase</keyword>
<protein>
    <recommendedName>
        <fullName evidence="6">Probable cytosol aminopeptidase</fullName>
        <ecNumber evidence="6">3.4.11.1</ecNumber>
    </recommendedName>
    <alternativeName>
        <fullName evidence="6">Leucine aminopeptidase</fullName>
        <shortName evidence="6">LAP</shortName>
        <ecNumber evidence="6">3.4.11.10</ecNumber>
    </alternativeName>
    <alternativeName>
        <fullName evidence="6">Leucyl aminopeptidase</fullName>
    </alternativeName>
</protein>
<comment type="cofactor">
    <cofactor evidence="6">
        <name>Mn(2+)</name>
        <dbReference type="ChEBI" id="CHEBI:29035"/>
    </cofactor>
    <text evidence="6">Binds 2 manganese ions per subunit.</text>
</comment>
<dbReference type="CDD" id="cd00433">
    <property type="entry name" value="Peptidase_M17"/>
    <property type="match status" value="1"/>
</dbReference>
<feature type="binding site" evidence="6">
    <location>
        <position position="265"/>
    </location>
    <ligand>
        <name>Mn(2+)</name>
        <dbReference type="ChEBI" id="CHEBI:29035"/>
        <label>1</label>
    </ligand>
</feature>
<evidence type="ECO:0000313" key="9">
    <source>
        <dbReference type="Proteomes" id="UP000244066"/>
    </source>
</evidence>
<dbReference type="NCBIfam" id="NF002083">
    <property type="entry name" value="PRK00913.3-5"/>
    <property type="match status" value="1"/>
</dbReference>
<comment type="function">
    <text evidence="6">Presumably involved in the processing and regular turnover of intracellular proteins. Catalyzes the removal of unsubstituted N-terminal amino acids from various peptides.</text>
</comment>
<evidence type="ECO:0000256" key="4">
    <source>
        <dbReference type="ARBA" id="ARBA00022670"/>
    </source>
</evidence>